<evidence type="ECO:0000256" key="8">
    <source>
        <dbReference type="SAM" id="MobiDB-lite"/>
    </source>
</evidence>
<dbReference type="PROSITE" id="PS00026">
    <property type="entry name" value="CHIT_BIND_I_1"/>
    <property type="match status" value="1"/>
</dbReference>
<dbReference type="GO" id="GO:0005975">
    <property type="term" value="P:carbohydrate metabolic process"/>
    <property type="evidence" value="ECO:0007669"/>
    <property type="project" value="InterPro"/>
</dbReference>
<evidence type="ECO:0000256" key="1">
    <source>
        <dbReference type="ARBA" id="ARBA00012729"/>
    </source>
</evidence>
<dbReference type="GO" id="GO:0008061">
    <property type="term" value="F:chitin binding"/>
    <property type="evidence" value="ECO:0007669"/>
    <property type="project" value="UniProtKB-UniRule"/>
</dbReference>
<evidence type="ECO:0000256" key="3">
    <source>
        <dbReference type="ARBA" id="ARBA00022801"/>
    </source>
</evidence>
<dbReference type="Pfam" id="PF00704">
    <property type="entry name" value="Glyco_hydro_18"/>
    <property type="match status" value="1"/>
</dbReference>
<dbReference type="EC" id="3.2.1.14" evidence="1"/>
<dbReference type="Gene3D" id="3.20.20.80">
    <property type="entry name" value="Glycosidases"/>
    <property type="match status" value="1"/>
</dbReference>
<dbReference type="InterPro" id="IPR001579">
    <property type="entry name" value="Glyco_hydro_18_chit_AS"/>
</dbReference>
<comment type="caution">
    <text evidence="5">Lacks conserved residue(s) required for the propagation of feature annotation.</text>
</comment>
<organism evidence="11">
    <name type="scientific">Fibrocapsa japonica</name>
    <dbReference type="NCBI Taxonomy" id="94617"/>
    <lineage>
        <taxon>Eukaryota</taxon>
        <taxon>Sar</taxon>
        <taxon>Stramenopiles</taxon>
        <taxon>Ochrophyta</taxon>
        <taxon>Raphidophyceae</taxon>
        <taxon>Chattonellales</taxon>
        <taxon>Chattonellaceae</taxon>
        <taxon>Fibrocapsa</taxon>
    </lineage>
</organism>
<dbReference type="SMART" id="SM00270">
    <property type="entry name" value="ChtBD1"/>
    <property type="match status" value="1"/>
</dbReference>
<feature type="disulfide bond" evidence="5">
    <location>
        <begin position="420"/>
        <end position="432"/>
    </location>
</feature>
<dbReference type="SMART" id="SM00636">
    <property type="entry name" value="Glyco_18"/>
    <property type="match status" value="1"/>
</dbReference>
<protein>
    <recommendedName>
        <fullName evidence="1">chitinase</fullName>
        <ecNumber evidence="1">3.2.1.14</ecNumber>
    </recommendedName>
</protein>
<evidence type="ECO:0000256" key="2">
    <source>
        <dbReference type="ARBA" id="ARBA00022669"/>
    </source>
</evidence>
<accession>A0A7S2V7Q2</accession>
<feature type="domain" description="Chitin-binding type-1" evidence="9">
    <location>
        <begin position="412"/>
        <end position="450"/>
    </location>
</feature>
<dbReference type="PROSITE" id="PS51910">
    <property type="entry name" value="GH18_2"/>
    <property type="match status" value="1"/>
</dbReference>
<feature type="domain" description="GH18" evidence="10">
    <location>
        <begin position="100"/>
        <end position="384"/>
    </location>
</feature>
<dbReference type="InterPro" id="IPR018371">
    <property type="entry name" value="Chitin-binding_1_CS"/>
</dbReference>
<evidence type="ECO:0000256" key="7">
    <source>
        <dbReference type="RuleBase" id="RU004453"/>
    </source>
</evidence>
<feature type="compositionally biased region" description="Gly residues" evidence="8">
    <location>
        <begin position="69"/>
        <end position="78"/>
    </location>
</feature>
<dbReference type="InterPro" id="IPR011583">
    <property type="entry name" value="Chitinase_II/V-like_cat"/>
</dbReference>
<evidence type="ECO:0000259" key="10">
    <source>
        <dbReference type="PROSITE" id="PS51910"/>
    </source>
</evidence>
<name>A0A7S2V7Q2_9STRA</name>
<keyword evidence="4 6" id="KW-0326">Glycosidase</keyword>
<sequence length="530" mass="56178">MFFLIFDFHSRRFYQTANSCNPSGYHEVQNWPSTCEAWWMPSLPDCTATNTGEQFWNCADISINTDGGAGDDTGNGGDGNDDGIAADGGSGDDGDISCSEHIANIYVNAWQEPLPDIASSSWNYVSAAFWSYDLGLQDFLRQLMEGGQVAMQWIQDQQERGVKVLASWGGDAGRPFNADWYTEAKADQVAADLAAVVAQLGLDGVDIDYEDLWEMGNPGLGQGSGPAIPWLCSLTSKLRALLPDTATISHCPQGPYFGLGYEHVHASCGHLVDFYNVQMYNQGAGTYDSYAELFGLTDPSDWRTSVGDMIQGMGVPASKIVLGKPAQAGDANNGFMAPADLSSVLKVALEEPAFSDLGGFMAWQWRGDTTEEFGEIVASSWGCGGGVDDGNGGDDGEAPPSQCDGAGYDWAVGNCGTTCCADGLCCSQWGYCGSSQAYCGAGCQNGACWSTSTPAPTSPPPQCFPVAQLCSENGDCCSGRCKSSVCRPAKGTCQAESDPCVSARDCCSGTCKRVDKGTSEERKVCLVEQT</sequence>
<feature type="region of interest" description="Disordered" evidence="8">
    <location>
        <begin position="69"/>
        <end position="91"/>
    </location>
</feature>
<dbReference type="PROSITE" id="PS50941">
    <property type="entry name" value="CHIT_BIND_I_2"/>
    <property type="match status" value="1"/>
</dbReference>
<dbReference type="InterPro" id="IPR001002">
    <property type="entry name" value="Chitin-bd_1"/>
</dbReference>
<dbReference type="InterPro" id="IPR017853">
    <property type="entry name" value="GH"/>
</dbReference>
<keyword evidence="5" id="KW-1015">Disulfide bond</keyword>
<reference evidence="11" key="1">
    <citation type="submission" date="2021-01" db="EMBL/GenBank/DDBJ databases">
        <authorList>
            <person name="Corre E."/>
            <person name="Pelletier E."/>
            <person name="Niang G."/>
            <person name="Scheremetjew M."/>
            <person name="Finn R."/>
            <person name="Kale V."/>
            <person name="Holt S."/>
            <person name="Cochrane G."/>
            <person name="Meng A."/>
            <person name="Brown T."/>
            <person name="Cohen L."/>
        </authorList>
    </citation>
    <scope>NUCLEOTIDE SEQUENCE</scope>
    <source>
        <strain evidence="11">CCMP1661</strain>
    </source>
</reference>
<dbReference type="SUPFAM" id="SSF51445">
    <property type="entry name" value="(Trans)glycosidases"/>
    <property type="match status" value="1"/>
</dbReference>
<evidence type="ECO:0000256" key="6">
    <source>
        <dbReference type="RuleBase" id="RU000489"/>
    </source>
</evidence>
<dbReference type="SUPFAM" id="SSF57016">
    <property type="entry name" value="Plant lectins/antimicrobial peptides"/>
    <property type="match status" value="1"/>
</dbReference>
<evidence type="ECO:0000313" key="11">
    <source>
        <dbReference type="EMBL" id="CAD9873956.1"/>
    </source>
</evidence>
<dbReference type="PROSITE" id="PS01095">
    <property type="entry name" value="GH18_1"/>
    <property type="match status" value="1"/>
</dbReference>
<dbReference type="CDD" id="cd00035">
    <property type="entry name" value="ChtBD1"/>
    <property type="match status" value="1"/>
</dbReference>
<dbReference type="AlphaFoldDB" id="A0A7S2V7Q2"/>
<evidence type="ECO:0000259" key="9">
    <source>
        <dbReference type="PROSITE" id="PS50941"/>
    </source>
</evidence>
<proteinExistence type="inferred from homology"/>
<dbReference type="GO" id="GO:0008843">
    <property type="term" value="F:endochitinase activity"/>
    <property type="evidence" value="ECO:0007669"/>
    <property type="project" value="UniProtKB-EC"/>
</dbReference>
<gene>
    <name evidence="11" type="ORF">FJAP1339_LOCUS11535</name>
</gene>
<dbReference type="Pfam" id="PF00187">
    <property type="entry name" value="Chitin_bind_1"/>
    <property type="match status" value="1"/>
</dbReference>
<dbReference type="InterPro" id="IPR050542">
    <property type="entry name" value="Glycosyl_Hydrlase18_Chitinase"/>
</dbReference>
<dbReference type="EMBL" id="HBHR01022550">
    <property type="protein sequence ID" value="CAD9873956.1"/>
    <property type="molecule type" value="Transcribed_RNA"/>
</dbReference>
<keyword evidence="2 5" id="KW-0147">Chitin-binding</keyword>
<dbReference type="PANTHER" id="PTHR45708">
    <property type="entry name" value="ENDOCHITINASE"/>
    <property type="match status" value="1"/>
</dbReference>
<keyword evidence="3 6" id="KW-0378">Hydrolase</keyword>
<dbReference type="PANTHER" id="PTHR45708:SF49">
    <property type="entry name" value="ENDOCHITINASE"/>
    <property type="match status" value="1"/>
</dbReference>
<evidence type="ECO:0000256" key="5">
    <source>
        <dbReference type="PROSITE-ProRule" id="PRU00261"/>
    </source>
</evidence>
<evidence type="ECO:0000256" key="4">
    <source>
        <dbReference type="ARBA" id="ARBA00023295"/>
    </source>
</evidence>
<comment type="similarity">
    <text evidence="7">Belongs to the glycosyl hydrolase 18 family.</text>
</comment>
<dbReference type="InterPro" id="IPR001223">
    <property type="entry name" value="Glyco_hydro18_cat"/>
</dbReference>
<dbReference type="Gene3D" id="3.30.60.10">
    <property type="entry name" value="Endochitinase-like"/>
    <property type="match status" value="1"/>
</dbReference>
<dbReference type="InterPro" id="IPR036861">
    <property type="entry name" value="Endochitinase-like_sf"/>
</dbReference>
<feature type="disulfide bond" evidence="5">
    <location>
        <begin position="425"/>
        <end position="439"/>
    </location>
</feature>